<protein>
    <submittedName>
        <fullName evidence="1">Uncharacterized protein</fullName>
    </submittedName>
</protein>
<dbReference type="HOGENOM" id="CLU_1474610_0_0_0"/>
<dbReference type="EMBL" id="CP001928">
    <property type="protein sequence ID" value="ADI38302.1"/>
    <property type="molecule type" value="Genomic_DNA"/>
</dbReference>
<dbReference type="Proteomes" id="UP000001505">
    <property type="component" value="Chromosome"/>
</dbReference>
<sequence>MYMKLLFFTPFFVKLFFTPLLVIMFLLSNCQNREEAPHVKHAHQEINKFKKTALEKYDVSLIAQGRALGEKINGLSLTFHTREEKSLDEMRNLIVHLATDFLMQINSNNEIKKYLVEYPFDIKNLNLIILSSDLKKNSPENLESSKEKIATAILIKNNLCYSTKNDDEENFQETFQEALEKVQSTQSQLTK</sequence>
<keyword evidence="2" id="KW-1185">Reference proteome</keyword>
<name>D6YVZ1_WADCW</name>
<dbReference type="STRING" id="716544.wcw_0941"/>
<accession>D6YVZ1</accession>
<evidence type="ECO:0000313" key="2">
    <source>
        <dbReference type="Proteomes" id="UP000001505"/>
    </source>
</evidence>
<reference evidence="1 2" key="1">
    <citation type="journal article" date="2010" name="PLoS ONE">
        <title>The Waddlia genome: a window into chlamydial biology.</title>
        <authorList>
            <person name="Bertelli C."/>
            <person name="Collyn F."/>
            <person name="Croxatto A."/>
            <person name="Ruckert C."/>
            <person name="Polkinghorne A."/>
            <person name="Kebbi-Beghdadi C."/>
            <person name="Goesmann A."/>
            <person name="Vaughan L."/>
            <person name="Greub G."/>
        </authorList>
    </citation>
    <scope>NUCLEOTIDE SEQUENCE [LARGE SCALE GENOMIC DNA]</scope>
    <source>
        <strain evidence="2">ATCC VR-1470 / WSU 86-1044</strain>
    </source>
</reference>
<dbReference type="AlphaFoldDB" id="D6YVZ1"/>
<gene>
    <name evidence="1" type="ordered locus">wcw_0941</name>
</gene>
<proteinExistence type="predicted"/>
<dbReference type="eggNOG" id="ENOG5033I8U">
    <property type="taxonomic scope" value="Bacteria"/>
</dbReference>
<evidence type="ECO:0000313" key="1">
    <source>
        <dbReference type="EMBL" id="ADI38302.1"/>
    </source>
</evidence>
<organism evidence="1 2">
    <name type="scientific">Waddlia chondrophila (strain ATCC VR-1470 / WSU 86-1044)</name>
    <dbReference type="NCBI Taxonomy" id="716544"/>
    <lineage>
        <taxon>Bacteria</taxon>
        <taxon>Pseudomonadati</taxon>
        <taxon>Chlamydiota</taxon>
        <taxon>Chlamydiia</taxon>
        <taxon>Parachlamydiales</taxon>
        <taxon>Waddliaceae</taxon>
        <taxon>Waddlia</taxon>
    </lineage>
</organism>
<dbReference type="KEGG" id="wch:wcw_0941"/>